<proteinExistence type="predicted"/>
<keyword evidence="2" id="KW-0028">Amino-acid biosynthesis</keyword>
<dbReference type="GO" id="GO:0004794">
    <property type="term" value="F:threonine deaminase activity"/>
    <property type="evidence" value="ECO:0007669"/>
    <property type="project" value="TreeGrafter"/>
</dbReference>
<dbReference type="SUPFAM" id="SSF55021">
    <property type="entry name" value="ACT-like"/>
    <property type="match status" value="1"/>
</dbReference>
<dbReference type="CDD" id="cd04907">
    <property type="entry name" value="ACT_ThrD-I_2"/>
    <property type="match status" value="1"/>
</dbReference>
<dbReference type="EMBL" id="JAXQNO010000021">
    <property type="protein sequence ID" value="KAK4768977.1"/>
    <property type="molecule type" value="Genomic_DNA"/>
</dbReference>
<dbReference type="SUPFAM" id="SSF53686">
    <property type="entry name" value="Tryptophan synthase beta subunit-like PLP-dependent enzymes"/>
    <property type="match status" value="1"/>
</dbReference>
<accession>A0AAN7QIJ1</accession>
<reference evidence="7 8" key="1">
    <citation type="journal article" date="2023" name="Hortic Res">
        <title>Pangenome of water caltrop reveals structural variations and asymmetric subgenome divergence after allopolyploidization.</title>
        <authorList>
            <person name="Zhang X."/>
            <person name="Chen Y."/>
            <person name="Wang L."/>
            <person name="Yuan Y."/>
            <person name="Fang M."/>
            <person name="Shi L."/>
            <person name="Lu R."/>
            <person name="Comes H.P."/>
            <person name="Ma Y."/>
            <person name="Chen Y."/>
            <person name="Huang G."/>
            <person name="Zhou Y."/>
            <person name="Zheng Z."/>
            <person name="Qiu Y."/>
        </authorList>
    </citation>
    <scope>NUCLEOTIDE SEQUENCE [LARGE SCALE GENOMIC DNA]</scope>
    <source>
        <strain evidence="7">F231</strain>
    </source>
</reference>
<dbReference type="PANTHER" id="PTHR48078:SF11">
    <property type="entry name" value="THREONINE DEHYDRATASE, MITOCHONDRIAL"/>
    <property type="match status" value="1"/>
</dbReference>
<dbReference type="Gene3D" id="3.40.1020.10">
    <property type="entry name" value="Biosynthetic Threonine Deaminase, Domain 3"/>
    <property type="match status" value="1"/>
</dbReference>
<feature type="domain" description="ACT-like" evidence="6">
    <location>
        <begin position="109"/>
        <end position="181"/>
    </location>
</feature>
<comment type="caution">
    <text evidence="7">The sequence shown here is derived from an EMBL/GenBank/DDBJ whole genome shotgun (WGS) entry which is preliminary data.</text>
</comment>
<dbReference type="GO" id="GO:0006565">
    <property type="term" value="P:L-serine catabolic process"/>
    <property type="evidence" value="ECO:0007669"/>
    <property type="project" value="TreeGrafter"/>
</dbReference>
<dbReference type="Proteomes" id="UP001346149">
    <property type="component" value="Unassembled WGS sequence"/>
</dbReference>
<sequence>MLWPFHYIMVREWYWTRLADGVAVKDMFVEKRNILEPAGALALAGAKAYCKYYGLKGKNVIAITSGANMNFDKLRVVTELANVGRRREAVLATVMPEKPGSFKHLCELVLCLFIFPERPRALMKFLDAVSPPRWNITMFHYSGQGETGADVLVAIQVPDSEMNEFKQRARDIGYDYELVVNDDGFRLVF</sequence>
<comment type="pathway">
    <text evidence="5">Amino-acid biosynthesis.</text>
</comment>
<protein>
    <recommendedName>
        <fullName evidence="6">ACT-like domain-containing protein</fullName>
    </recommendedName>
</protein>
<keyword evidence="8" id="KW-1185">Reference proteome</keyword>
<dbReference type="PROSITE" id="PS51672">
    <property type="entry name" value="ACT_LIKE"/>
    <property type="match status" value="1"/>
</dbReference>
<dbReference type="GO" id="GO:0006567">
    <property type="term" value="P:L-threonine catabolic process"/>
    <property type="evidence" value="ECO:0007669"/>
    <property type="project" value="TreeGrafter"/>
</dbReference>
<dbReference type="InterPro" id="IPR038110">
    <property type="entry name" value="TD_ACT-like_sf"/>
</dbReference>
<dbReference type="GO" id="GO:0009097">
    <property type="term" value="P:isoleucine biosynthetic process"/>
    <property type="evidence" value="ECO:0007669"/>
    <property type="project" value="TreeGrafter"/>
</dbReference>
<dbReference type="InterPro" id="IPR045865">
    <property type="entry name" value="ACT-like_dom_sf"/>
</dbReference>
<evidence type="ECO:0000256" key="5">
    <source>
        <dbReference type="ARBA" id="ARBA00029440"/>
    </source>
</evidence>
<evidence type="ECO:0000256" key="1">
    <source>
        <dbReference type="ARBA" id="ARBA00001933"/>
    </source>
</evidence>
<evidence type="ECO:0000313" key="8">
    <source>
        <dbReference type="Proteomes" id="UP001346149"/>
    </source>
</evidence>
<evidence type="ECO:0000259" key="6">
    <source>
        <dbReference type="PROSITE" id="PS51672"/>
    </source>
</evidence>
<dbReference type="PANTHER" id="PTHR48078">
    <property type="entry name" value="THREONINE DEHYDRATASE, MITOCHONDRIAL-RELATED"/>
    <property type="match status" value="1"/>
</dbReference>
<keyword evidence="4" id="KW-0456">Lyase</keyword>
<dbReference type="GO" id="GO:0003941">
    <property type="term" value="F:L-serine ammonia-lyase activity"/>
    <property type="evidence" value="ECO:0007669"/>
    <property type="project" value="TreeGrafter"/>
</dbReference>
<keyword evidence="3" id="KW-0663">Pyridoxal phosphate</keyword>
<evidence type="ECO:0000256" key="2">
    <source>
        <dbReference type="ARBA" id="ARBA00022605"/>
    </source>
</evidence>
<comment type="cofactor">
    <cofactor evidence="1">
        <name>pyridoxal 5'-phosphate</name>
        <dbReference type="ChEBI" id="CHEBI:597326"/>
    </cofactor>
</comment>
<dbReference type="AlphaFoldDB" id="A0AAN7QIJ1"/>
<dbReference type="InterPro" id="IPR001721">
    <property type="entry name" value="TD_ACT-like"/>
</dbReference>
<gene>
    <name evidence="7" type="ORF">SAY86_027127</name>
</gene>
<evidence type="ECO:0000313" key="7">
    <source>
        <dbReference type="EMBL" id="KAK4768977.1"/>
    </source>
</evidence>
<dbReference type="Pfam" id="PF00585">
    <property type="entry name" value="Thr_dehydrat_C"/>
    <property type="match status" value="1"/>
</dbReference>
<dbReference type="InterPro" id="IPR036052">
    <property type="entry name" value="TrpB-like_PALP_sf"/>
</dbReference>
<name>A0AAN7QIJ1_TRANT</name>
<evidence type="ECO:0000256" key="3">
    <source>
        <dbReference type="ARBA" id="ARBA00022898"/>
    </source>
</evidence>
<dbReference type="Gene3D" id="3.40.50.1100">
    <property type="match status" value="1"/>
</dbReference>
<dbReference type="InterPro" id="IPR050147">
    <property type="entry name" value="Ser/Thr_Dehydratase"/>
</dbReference>
<organism evidence="7 8">
    <name type="scientific">Trapa natans</name>
    <name type="common">Water chestnut</name>
    <dbReference type="NCBI Taxonomy" id="22666"/>
    <lineage>
        <taxon>Eukaryota</taxon>
        <taxon>Viridiplantae</taxon>
        <taxon>Streptophyta</taxon>
        <taxon>Embryophyta</taxon>
        <taxon>Tracheophyta</taxon>
        <taxon>Spermatophyta</taxon>
        <taxon>Magnoliopsida</taxon>
        <taxon>eudicotyledons</taxon>
        <taxon>Gunneridae</taxon>
        <taxon>Pentapetalae</taxon>
        <taxon>rosids</taxon>
        <taxon>malvids</taxon>
        <taxon>Myrtales</taxon>
        <taxon>Lythraceae</taxon>
        <taxon>Trapa</taxon>
    </lineage>
</organism>
<evidence type="ECO:0000256" key="4">
    <source>
        <dbReference type="ARBA" id="ARBA00023239"/>
    </source>
</evidence>